<feature type="transmembrane region" description="Helical" evidence="1">
    <location>
        <begin position="110"/>
        <end position="131"/>
    </location>
</feature>
<keyword evidence="1" id="KW-1133">Transmembrane helix</keyword>
<accession>A0A1V0UPE4</accession>
<evidence type="ECO:0000313" key="3">
    <source>
        <dbReference type="Proteomes" id="UP000192727"/>
    </source>
</evidence>
<feature type="transmembrane region" description="Helical" evidence="1">
    <location>
        <begin position="189"/>
        <end position="209"/>
    </location>
</feature>
<feature type="transmembrane region" description="Helical" evidence="1">
    <location>
        <begin position="166"/>
        <end position="183"/>
    </location>
</feature>
<sequence length="276" mass="32406">MNEQKRQWITEEIEHWEKSNLLPDKYCRFLMNLYKEDSVQDKKWLGLSINNWACSRFFYWTAAFFLISLFGSILLNFNSFGISLQIGISLFFIVCLYGTGIYIRKRSDSAARLLCLLATLTLVLFGPYLFSFMEGDVFLFNLIYLLGCCVFVLLVGWFFHWIWFQYAAWIGFSIIYGRFLLWLKPGISAGIFEMAWIPASLIFIWLGWIIHSVNRIGARSFWWAGITLFFIPELYTAAAGGTEDWRLGITMIFLIKMVLATIILYGYRKKWIEWIA</sequence>
<keyword evidence="1" id="KW-0472">Membrane</keyword>
<evidence type="ECO:0008006" key="4">
    <source>
        <dbReference type="Google" id="ProtNLM"/>
    </source>
</evidence>
<organism evidence="2 3">
    <name type="scientific">Paenibacillus larvae subsp. pulvifaciens</name>
    <dbReference type="NCBI Taxonomy" id="1477"/>
    <lineage>
        <taxon>Bacteria</taxon>
        <taxon>Bacillati</taxon>
        <taxon>Bacillota</taxon>
        <taxon>Bacilli</taxon>
        <taxon>Bacillales</taxon>
        <taxon>Paenibacillaceae</taxon>
        <taxon>Paenibacillus</taxon>
    </lineage>
</organism>
<protein>
    <recommendedName>
        <fullName evidence="4">DUF2157 domain-containing protein</fullName>
    </recommendedName>
</protein>
<evidence type="ECO:0000313" key="2">
    <source>
        <dbReference type="EMBL" id="ARF67139.1"/>
    </source>
</evidence>
<feature type="transmembrane region" description="Helical" evidence="1">
    <location>
        <begin position="221"/>
        <end position="241"/>
    </location>
</feature>
<dbReference type="AlphaFoldDB" id="A0A1V0UPE4"/>
<keyword evidence="1" id="KW-0812">Transmembrane</keyword>
<feature type="transmembrane region" description="Helical" evidence="1">
    <location>
        <begin position="57"/>
        <end position="76"/>
    </location>
</feature>
<dbReference type="RefSeq" id="WP_083038723.1">
    <property type="nucleotide sequence ID" value="NZ_CP020557.1"/>
</dbReference>
<reference evidence="2 3" key="1">
    <citation type="submission" date="2017-03" db="EMBL/GenBank/DDBJ databases">
        <title>Paenibacillus larvae genome sequencing.</title>
        <authorList>
            <person name="Dingman D.W."/>
        </authorList>
    </citation>
    <scope>NUCLEOTIDE SEQUENCE [LARGE SCALE GENOMIC DNA]</scope>
    <source>
        <strain evidence="2 3">SAG 10367</strain>
    </source>
</reference>
<feature type="transmembrane region" description="Helical" evidence="1">
    <location>
        <begin position="247"/>
        <end position="267"/>
    </location>
</feature>
<dbReference type="EMBL" id="CP020557">
    <property type="protein sequence ID" value="ARF67139.1"/>
    <property type="molecule type" value="Genomic_DNA"/>
</dbReference>
<name>A0A1V0UPE4_9BACL</name>
<proteinExistence type="predicted"/>
<evidence type="ECO:0000256" key="1">
    <source>
        <dbReference type="SAM" id="Phobius"/>
    </source>
</evidence>
<dbReference type="Proteomes" id="UP000192727">
    <property type="component" value="Chromosome"/>
</dbReference>
<gene>
    <name evidence="2" type="ORF">B7C51_03935</name>
</gene>
<feature type="transmembrane region" description="Helical" evidence="1">
    <location>
        <begin position="82"/>
        <end position="103"/>
    </location>
</feature>
<feature type="transmembrane region" description="Helical" evidence="1">
    <location>
        <begin position="137"/>
        <end position="159"/>
    </location>
</feature>